<evidence type="ECO:0000313" key="4">
    <source>
        <dbReference type="Proteomes" id="UP000636800"/>
    </source>
</evidence>
<name>A0A835Q4N6_VANPL</name>
<evidence type="ECO:0000313" key="3">
    <source>
        <dbReference type="EMBL" id="KAG0464638.1"/>
    </source>
</evidence>
<proteinExistence type="predicted"/>
<accession>A0A835Q4N6</accession>
<keyword evidence="1" id="KW-1133">Transmembrane helix</keyword>
<evidence type="ECO:0000313" key="2">
    <source>
        <dbReference type="EMBL" id="KAG0463297.1"/>
    </source>
</evidence>
<dbReference type="EMBL" id="JADCNL010000010">
    <property type="protein sequence ID" value="KAG0463297.1"/>
    <property type="molecule type" value="Genomic_DNA"/>
</dbReference>
<feature type="transmembrane region" description="Helical" evidence="1">
    <location>
        <begin position="27"/>
        <end position="46"/>
    </location>
</feature>
<keyword evidence="1" id="KW-0812">Transmembrane</keyword>
<protein>
    <submittedName>
        <fullName evidence="3">Uncharacterized protein</fullName>
    </submittedName>
</protein>
<dbReference type="Proteomes" id="UP000636800">
    <property type="component" value="Chromosome 10"/>
</dbReference>
<dbReference type="Proteomes" id="UP000639772">
    <property type="component" value="Chromosome 10"/>
</dbReference>
<comment type="caution">
    <text evidence="3">The sequence shown here is derived from an EMBL/GenBank/DDBJ whole genome shotgun (WGS) entry which is preliminary data.</text>
</comment>
<dbReference type="OrthoDB" id="284357at2759"/>
<sequence length="72" mass="8327">MAATVTGGKVSFKVTLTSDPKLPFKLWAFYPSYFSTLLFTLVLDHIRMVWASILSKVQARLHYLELKMNEKF</sequence>
<dbReference type="EMBL" id="JADCNM010000010">
    <property type="protein sequence ID" value="KAG0464638.1"/>
    <property type="molecule type" value="Genomic_DNA"/>
</dbReference>
<keyword evidence="1" id="KW-0472">Membrane</keyword>
<evidence type="ECO:0000256" key="1">
    <source>
        <dbReference type="SAM" id="Phobius"/>
    </source>
</evidence>
<gene>
    <name evidence="3" type="ORF">HPP92_018802</name>
    <name evidence="2" type="ORF">HPP92_019366</name>
</gene>
<dbReference type="AlphaFoldDB" id="A0A835Q4N6"/>
<reference evidence="4 5" key="1">
    <citation type="journal article" date="2020" name="Nat. Food">
        <title>A phased Vanilla planifolia genome enables genetic improvement of flavour and production.</title>
        <authorList>
            <person name="Hasing T."/>
            <person name="Tang H."/>
            <person name="Brym M."/>
            <person name="Khazi F."/>
            <person name="Huang T."/>
            <person name="Chambers A.H."/>
        </authorList>
    </citation>
    <scope>NUCLEOTIDE SEQUENCE [LARGE SCALE GENOMIC DNA]</scope>
    <source>
        <tissue evidence="3">Leaf</tissue>
    </source>
</reference>
<dbReference type="Gene3D" id="3.10.20.90">
    <property type="entry name" value="Phosphatidylinositol 3-kinase Catalytic Subunit, Chain A, domain 1"/>
    <property type="match status" value="1"/>
</dbReference>
<organism evidence="3 5">
    <name type="scientific">Vanilla planifolia</name>
    <name type="common">Vanilla</name>
    <dbReference type="NCBI Taxonomy" id="51239"/>
    <lineage>
        <taxon>Eukaryota</taxon>
        <taxon>Viridiplantae</taxon>
        <taxon>Streptophyta</taxon>
        <taxon>Embryophyta</taxon>
        <taxon>Tracheophyta</taxon>
        <taxon>Spermatophyta</taxon>
        <taxon>Magnoliopsida</taxon>
        <taxon>Liliopsida</taxon>
        <taxon>Asparagales</taxon>
        <taxon>Orchidaceae</taxon>
        <taxon>Vanilloideae</taxon>
        <taxon>Vanilleae</taxon>
        <taxon>Vanilla</taxon>
    </lineage>
</organism>
<keyword evidence="4" id="KW-1185">Reference proteome</keyword>
<evidence type="ECO:0000313" key="5">
    <source>
        <dbReference type="Proteomes" id="UP000639772"/>
    </source>
</evidence>